<evidence type="ECO:0008006" key="4">
    <source>
        <dbReference type="Google" id="ProtNLM"/>
    </source>
</evidence>
<keyword evidence="3" id="KW-1185">Reference proteome</keyword>
<feature type="signal peptide" evidence="1">
    <location>
        <begin position="1"/>
        <end position="21"/>
    </location>
</feature>
<evidence type="ECO:0000313" key="2">
    <source>
        <dbReference type="EMBL" id="MBM6921000.1"/>
    </source>
</evidence>
<dbReference type="Proteomes" id="UP000774750">
    <property type="component" value="Unassembled WGS sequence"/>
</dbReference>
<reference evidence="2" key="2">
    <citation type="journal article" date="2021" name="Sci. Rep.">
        <title>The distribution of antibiotic resistance genes in chicken gut microbiota commensals.</title>
        <authorList>
            <person name="Juricova H."/>
            <person name="Matiasovicova J."/>
            <person name="Kubasova T."/>
            <person name="Cejkova D."/>
            <person name="Rychlik I."/>
        </authorList>
    </citation>
    <scope>NUCLEOTIDE SEQUENCE</scope>
    <source>
        <strain evidence="2">An559</strain>
    </source>
</reference>
<organism evidence="2 3">
    <name type="scientific">Merdimmobilis hominis</name>
    <dbReference type="NCBI Taxonomy" id="2897707"/>
    <lineage>
        <taxon>Bacteria</taxon>
        <taxon>Bacillati</taxon>
        <taxon>Bacillota</taxon>
        <taxon>Clostridia</taxon>
        <taxon>Eubacteriales</taxon>
        <taxon>Oscillospiraceae</taxon>
        <taxon>Merdimmobilis</taxon>
    </lineage>
</organism>
<feature type="chain" id="PRO_5038897950" description="Lipoprotein" evidence="1">
    <location>
        <begin position="22"/>
        <end position="199"/>
    </location>
</feature>
<accession>A0A938X8D8</accession>
<gene>
    <name evidence="2" type="ORF">H6A12_07525</name>
</gene>
<dbReference type="AlphaFoldDB" id="A0A938X8D8"/>
<proteinExistence type="predicted"/>
<dbReference type="PROSITE" id="PS51257">
    <property type="entry name" value="PROKAR_LIPOPROTEIN"/>
    <property type="match status" value="1"/>
</dbReference>
<name>A0A938X8D8_9FIRM</name>
<sequence length="199" mass="22224">MKGIRIARLLLAAGMCAVLLAACGTSEEIVLFDDVTSKAADGSSHEAKIEKNEQQEDSVFEIEPELPAEEQEQSMLTREDVWGKYDLETLLDDWEKKIQDTVGESEFTPKLCDALEQEAQSTEPADVSVEENVAVFSVKTTREEADAHWDVTLAGGEYVTWLLYEMYENGVLYPCVQIVCTDQNGGSNSQMWRLPDDFA</sequence>
<reference evidence="2" key="1">
    <citation type="submission" date="2020-08" db="EMBL/GenBank/DDBJ databases">
        <authorList>
            <person name="Cejkova D."/>
            <person name="Kubasova T."/>
            <person name="Jahodarova E."/>
            <person name="Rychlik I."/>
        </authorList>
    </citation>
    <scope>NUCLEOTIDE SEQUENCE</scope>
    <source>
        <strain evidence="2">An559</strain>
    </source>
</reference>
<evidence type="ECO:0000313" key="3">
    <source>
        <dbReference type="Proteomes" id="UP000774750"/>
    </source>
</evidence>
<protein>
    <recommendedName>
        <fullName evidence="4">Lipoprotein</fullName>
    </recommendedName>
</protein>
<evidence type="ECO:0000256" key="1">
    <source>
        <dbReference type="SAM" id="SignalP"/>
    </source>
</evidence>
<comment type="caution">
    <text evidence="2">The sequence shown here is derived from an EMBL/GenBank/DDBJ whole genome shotgun (WGS) entry which is preliminary data.</text>
</comment>
<dbReference type="RefSeq" id="WP_204446514.1">
    <property type="nucleotide sequence ID" value="NZ_JACJKY010000010.1"/>
</dbReference>
<keyword evidence="1" id="KW-0732">Signal</keyword>
<dbReference type="EMBL" id="JACJKY010000010">
    <property type="protein sequence ID" value="MBM6921000.1"/>
    <property type="molecule type" value="Genomic_DNA"/>
</dbReference>